<name>A0A481ZA56_9VIRU</name>
<protein>
    <submittedName>
        <fullName evidence="1">Uncharacterized protein</fullName>
    </submittedName>
</protein>
<organism evidence="1">
    <name type="scientific">Pithovirus LCPAC401</name>
    <dbReference type="NCBI Taxonomy" id="2506595"/>
    <lineage>
        <taxon>Viruses</taxon>
        <taxon>Pithoviruses</taxon>
    </lineage>
</organism>
<accession>A0A481ZA56</accession>
<reference evidence="1" key="1">
    <citation type="journal article" date="2019" name="MBio">
        <title>Virus Genomes from Deep Sea Sediments Expand the Ocean Megavirome and Support Independent Origins of Viral Gigantism.</title>
        <authorList>
            <person name="Backstrom D."/>
            <person name="Yutin N."/>
            <person name="Jorgensen S.L."/>
            <person name="Dharamshi J."/>
            <person name="Homa F."/>
            <person name="Zaremba-Niedwiedzka K."/>
            <person name="Spang A."/>
            <person name="Wolf Y.I."/>
            <person name="Koonin E.V."/>
            <person name="Ettema T.J."/>
        </authorList>
    </citation>
    <scope>NUCLEOTIDE SEQUENCE</scope>
</reference>
<evidence type="ECO:0000313" key="1">
    <source>
        <dbReference type="EMBL" id="QBK92798.1"/>
    </source>
</evidence>
<proteinExistence type="predicted"/>
<dbReference type="EMBL" id="MK500583">
    <property type="protein sequence ID" value="QBK92798.1"/>
    <property type="molecule type" value="Genomic_DNA"/>
</dbReference>
<sequence>MAVYQVFNYDFVGLTTDFKQAEDFLEQVEGEDGNSMGIYLMKINEETGKFVEDDFARKGESLRNITKEEVRRLPEKLYILNMDGEEEIEHIMYVAEQSLLEDLRYYHEHNGELFGIFGDYCDNFAAYILYEYVTDGPVGATFDEAVNYVVDNGDYIGTAKVGELTSLDMKNMGDEYLPRIDKKNLRKTYELAQAYVRIMR</sequence>
<gene>
    <name evidence="1" type="ORF">LCPAC401_04360</name>
</gene>